<evidence type="ECO:0000313" key="2">
    <source>
        <dbReference type="Proteomes" id="UP000002010"/>
    </source>
</evidence>
<organism evidence="1 2">
    <name type="scientific">Laribacter hongkongensis (strain HLHK9)</name>
    <dbReference type="NCBI Taxonomy" id="557598"/>
    <lineage>
        <taxon>Bacteria</taxon>
        <taxon>Pseudomonadati</taxon>
        <taxon>Pseudomonadota</taxon>
        <taxon>Betaproteobacteria</taxon>
        <taxon>Neisseriales</taxon>
        <taxon>Aquaspirillaceae</taxon>
        <taxon>Laribacter</taxon>
    </lineage>
</organism>
<evidence type="ECO:0000313" key="1">
    <source>
        <dbReference type="EMBL" id="ACO73843.1"/>
    </source>
</evidence>
<proteinExistence type="predicted"/>
<accession>C1D526</accession>
<reference evidence="1 2" key="1">
    <citation type="journal article" date="2009" name="PLoS Genet.">
        <title>The complete genome and proteome of Laribacter hongkongensis reveal potential mechanisms for adaptations to different temperatures and habitats.</title>
        <authorList>
            <person name="Woo P.C."/>
            <person name="Lau S.K."/>
            <person name="Tse H."/>
            <person name="Teng J.L."/>
            <person name="Curreem S.O."/>
            <person name="Tsang A.K."/>
            <person name="Fan R.Y."/>
            <person name="Wong G.K."/>
            <person name="Huang Y."/>
            <person name="Loman N.J."/>
            <person name="Snyder L.A."/>
            <person name="Cai J.J."/>
            <person name="Huang J.D."/>
            <person name="Mak W."/>
            <person name="Pallen M.J."/>
            <person name="Lok S."/>
            <person name="Yuen K.Y."/>
        </authorList>
    </citation>
    <scope>NUCLEOTIDE SEQUENCE [LARGE SCALE GENOMIC DNA]</scope>
    <source>
        <strain evidence="1 2">HLHK9</strain>
    </source>
</reference>
<dbReference type="KEGG" id="lhk:LHK_00850"/>
<keyword evidence="2" id="KW-1185">Reference proteome</keyword>
<dbReference type="HOGENOM" id="CLU_2898670_0_0_4"/>
<dbReference type="Proteomes" id="UP000002010">
    <property type="component" value="Chromosome"/>
</dbReference>
<sequence>MIVGSCFRVGKSLTWRRLPTRQGLLIVQVWGRFLCWLCCFAHDNVFQRAYFAFQITKPRGSS</sequence>
<protein>
    <submittedName>
        <fullName evidence="1">Uncharacterized protein</fullName>
    </submittedName>
</protein>
<dbReference type="AlphaFoldDB" id="C1D526"/>
<gene>
    <name evidence="1" type="ordered locus">LHK_00850</name>
</gene>
<name>C1D526_LARHH</name>
<dbReference type="EMBL" id="CP001154">
    <property type="protein sequence ID" value="ACO73843.1"/>
    <property type="molecule type" value="Genomic_DNA"/>
</dbReference>